<evidence type="ECO:0000259" key="1">
    <source>
        <dbReference type="Pfam" id="PF21688"/>
    </source>
</evidence>
<evidence type="ECO:0000313" key="2">
    <source>
        <dbReference type="EMBL" id="NWO23338.1"/>
    </source>
</evidence>
<keyword evidence="3" id="KW-1185">Reference proteome</keyword>
<dbReference type="PANTHER" id="PTHR42842">
    <property type="entry name" value="FAD/NAD(P)-BINDING OXIDOREDUCTASE"/>
    <property type="match status" value="1"/>
</dbReference>
<accession>A0A7Y8VRL7</accession>
<dbReference type="Pfam" id="PF21688">
    <property type="entry name" value="FAD-depend_C"/>
    <property type="match status" value="1"/>
</dbReference>
<gene>
    <name evidence="2" type="ORF">HW270_04480</name>
</gene>
<comment type="caution">
    <text evidence="2">The sequence shown here is derived from an EMBL/GenBank/DDBJ whole genome shotgun (WGS) entry which is preliminary data.</text>
</comment>
<dbReference type="PANTHER" id="PTHR42842:SF3">
    <property type="entry name" value="FAD_NAD(P)-BINDING OXIDOREDUCTASE FAMILY PROTEIN"/>
    <property type="match status" value="1"/>
</dbReference>
<dbReference type="AlphaFoldDB" id="A0A7Y8VRL7"/>
<name>A0A7Y8VRL7_9FIRM</name>
<dbReference type="EMBL" id="JABXYR010000001">
    <property type="protein sequence ID" value="NWO23338.1"/>
    <property type="molecule type" value="Genomic_DNA"/>
</dbReference>
<dbReference type="RefSeq" id="WP_178978460.1">
    <property type="nucleotide sequence ID" value="NZ_CAUTAN010000005.1"/>
</dbReference>
<feature type="domain" description="FAD-dependent protein C-terminal" evidence="1">
    <location>
        <begin position="303"/>
        <end position="479"/>
    </location>
</feature>
<dbReference type="Gene3D" id="3.30.70.2700">
    <property type="match status" value="1"/>
</dbReference>
<dbReference type="InterPro" id="IPR028348">
    <property type="entry name" value="FAD-binding_protein"/>
</dbReference>
<organism evidence="2 3">
    <name type="scientific">Mogibacterium timidum</name>
    <dbReference type="NCBI Taxonomy" id="35519"/>
    <lineage>
        <taxon>Bacteria</taxon>
        <taxon>Bacillati</taxon>
        <taxon>Bacillota</taxon>
        <taxon>Clostridia</taxon>
        <taxon>Peptostreptococcales</taxon>
        <taxon>Anaerovoracaceae</taxon>
        <taxon>Mogibacterium</taxon>
    </lineage>
</organism>
<reference evidence="2 3" key="1">
    <citation type="submission" date="2020-06" db="EMBL/GenBank/DDBJ databases">
        <title>Mogibacterium timidum strain W9173 genomic sequence.</title>
        <authorList>
            <person name="Wade W.G."/>
            <person name="Johnston C.D."/>
            <person name="Chen T."/>
            <person name="Dewhirst F.E."/>
        </authorList>
    </citation>
    <scope>NUCLEOTIDE SEQUENCE [LARGE SCALE GENOMIC DNA]</scope>
    <source>
        <strain evidence="2 3">W9173</strain>
    </source>
</reference>
<dbReference type="PIRSF" id="PIRSF038984">
    <property type="entry name" value="FAD_binding_protein"/>
    <property type="match status" value="1"/>
</dbReference>
<sequence length="536" mass="58476">MDARFKNRVWRGGERAGKYAYRMSEIKLPVGAEMTELPAKIAKQLSIKLSDIMTWQVARESIDARDKLNIFMVYTLDFTTNSQISSKTAKKHRCNVYKHIERHAPISGNECLTGRPVVIGFGPCGIFAALELSHNGYRPIVIERGKTMSARVKDVENFRQHGVLDGDSNILFGEGGAGTFSDGKLTSGIKDPNIKFVLETFAGAGAGDEIVYKHKPHIGTDVLRAVIVSLREQILDLGGDVRFGTRLTGLEIADGELKGITVMDSDGREEHIDTNAVILATGHSARDTYELIKESALEMEQKPLSIGVRMEHSQELINRAQYGEEDRLPPAEYKVSYKASNGRGVYSFCMCPGGEVVVCSTADGELCVNGMSNRRRDSGVANSGILCDVRVSDFDSDDVLSGVKFQQKYERLAFENGGGKFNPPTCTMKDFLDANAQSVIASLPDFAYEAIREAIPFFAEKIHGYDDPDAVIKAVETRSSAPVRVLRDKDSGESTGISGIYPAGEGCGYAGGITSAACDGIKQADKLIERFGRPRG</sequence>
<proteinExistence type="predicted"/>
<protein>
    <submittedName>
        <fullName evidence="2">FAD-dependent oxidoreductase</fullName>
    </submittedName>
</protein>
<dbReference type="Gene3D" id="3.50.50.60">
    <property type="entry name" value="FAD/NAD(P)-binding domain"/>
    <property type="match status" value="2"/>
</dbReference>
<dbReference type="InterPro" id="IPR036188">
    <property type="entry name" value="FAD/NAD-bd_sf"/>
</dbReference>
<dbReference type="InterPro" id="IPR049516">
    <property type="entry name" value="FAD-depend_C"/>
</dbReference>
<evidence type="ECO:0000313" key="3">
    <source>
        <dbReference type="Proteomes" id="UP000526307"/>
    </source>
</evidence>
<dbReference type="SUPFAM" id="SSF51905">
    <property type="entry name" value="FAD/NAD(P)-binding domain"/>
    <property type="match status" value="1"/>
</dbReference>
<dbReference type="Proteomes" id="UP000526307">
    <property type="component" value="Unassembled WGS sequence"/>
</dbReference>